<organism evidence="1 2">
    <name type="scientific">Candidatus Limisoma faecipullorum</name>
    <dbReference type="NCBI Taxonomy" id="2840854"/>
    <lineage>
        <taxon>Bacteria</taxon>
        <taxon>Pseudomonadati</taxon>
        <taxon>Bacteroidota</taxon>
        <taxon>Bacteroidia</taxon>
        <taxon>Bacteroidales</taxon>
        <taxon>Candidatus Limisoma</taxon>
    </lineage>
</organism>
<gene>
    <name evidence="1" type="ORF">IAB88_02300</name>
</gene>
<accession>A0A9D9IPF4</accession>
<name>A0A9D9IPF4_9BACT</name>
<evidence type="ECO:0000313" key="2">
    <source>
        <dbReference type="Proteomes" id="UP000823598"/>
    </source>
</evidence>
<reference evidence="1" key="1">
    <citation type="submission" date="2020-10" db="EMBL/GenBank/DDBJ databases">
        <authorList>
            <person name="Gilroy R."/>
        </authorList>
    </citation>
    <scope>NUCLEOTIDE SEQUENCE</scope>
    <source>
        <strain evidence="1">6919</strain>
    </source>
</reference>
<dbReference type="EMBL" id="JADIMC010000030">
    <property type="protein sequence ID" value="MBO8475806.1"/>
    <property type="molecule type" value="Genomic_DNA"/>
</dbReference>
<evidence type="ECO:0000313" key="1">
    <source>
        <dbReference type="EMBL" id="MBO8475806.1"/>
    </source>
</evidence>
<reference evidence="1" key="2">
    <citation type="journal article" date="2021" name="PeerJ">
        <title>Extensive microbial diversity within the chicken gut microbiome revealed by metagenomics and culture.</title>
        <authorList>
            <person name="Gilroy R."/>
            <person name="Ravi A."/>
            <person name="Getino M."/>
            <person name="Pursley I."/>
            <person name="Horton D.L."/>
            <person name="Alikhan N.F."/>
            <person name="Baker D."/>
            <person name="Gharbi K."/>
            <person name="Hall N."/>
            <person name="Watson M."/>
            <person name="Adriaenssens E.M."/>
            <person name="Foster-Nyarko E."/>
            <person name="Jarju S."/>
            <person name="Secka A."/>
            <person name="Antonio M."/>
            <person name="Oren A."/>
            <person name="Chaudhuri R.R."/>
            <person name="La Ragione R."/>
            <person name="Hildebrand F."/>
            <person name="Pallen M.J."/>
        </authorList>
    </citation>
    <scope>NUCLEOTIDE SEQUENCE</scope>
    <source>
        <strain evidence="1">6919</strain>
    </source>
</reference>
<dbReference type="AlphaFoldDB" id="A0A9D9IPF4"/>
<proteinExistence type="predicted"/>
<dbReference type="Proteomes" id="UP000823598">
    <property type="component" value="Unassembled WGS sequence"/>
</dbReference>
<protein>
    <recommendedName>
        <fullName evidence="3">Outer membrane protein beta-barrel domain-containing protein</fullName>
    </recommendedName>
</protein>
<sequence length="142" mass="15797">MALSGGYRKFLYSGLFVMPEVSLYWQEYEYEDAPPGGSLATHSLNRFGIGADALLGVRIAVSGKVGIDLMVGPYIGWSFANNRSDYFYGDYDNFEVRGRFGIGMTVLNKIYVNVFYDAAKTKFTDNGRNRGNIMSVGIGYSF</sequence>
<comment type="caution">
    <text evidence="1">The sequence shown here is derived from an EMBL/GenBank/DDBJ whole genome shotgun (WGS) entry which is preliminary data.</text>
</comment>
<evidence type="ECO:0008006" key="3">
    <source>
        <dbReference type="Google" id="ProtNLM"/>
    </source>
</evidence>